<organism evidence="1">
    <name type="scientific">Anguilla anguilla</name>
    <name type="common">European freshwater eel</name>
    <name type="synonym">Muraena anguilla</name>
    <dbReference type="NCBI Taxonomy" id="7936"/>
    <lineage>
        <taxon>Eukaryota</taxon>
        <taxon>Metazoa</taxon>
        <taxon>Chordata</taxon>
        <taxon>Craniata</taxon>
        <taxon>Vertebrata</taxon>
        <taxon>Euteleostomi</taxon>
        <taxon>Actinopterygii</taxon>
        <taxon>Neopterygii</taxon>
        <taxon>Teleostei</taxon>
        <taxon>Anguilliformes</taxon>
        <taxon>Anguillidae</taxon>
        <taxon>Anguilla</taxon>
    </lineage>
</organism>
<evidence type="ECO:0000313" key="1">
    <source>
        <dbReference type="EMBL" id="JAH44194.1"/>
    </source>
</evidence>
<accession>A0A0E9SS49</accession>
<dbReference type="AlphaFoldDB" id="A0A0E9SS49"/>
<dbReference type="EMBL" id="GBXM01064383">
    <property type="protein sequence ID" value="JAH44194.1"/>
    <property type="molecule type" value="Transcribed_RNA"/>
</dbReference>
<reference evidence="1" key="1">
    <citation type="submission" date="2014-11" db="EMBL/GenBank/DDBJ databases">
        <authorList>
            <person name="Amaro Gonzalez C."/>
        </authorList>
    </citation>
    <scope>NUCLEOTIDE SEQUENCE</scope>
</reference>
<protein>
    <submittedName>
        <fullName evidence="1">Uncharacterized protein</fullName>
    </submittedName>
</protein>
<reference evidence="1" key="2">
    <citation type="journal article" date="2015" name="Fish Shellfish Immunol.">
        <title>Early steps in the European eel (Anguilla anguilla)-Vibrio vulnificus interaction in the gills: Role of the RtxA13 toxin.</title>
        <authorList>
            <person name="Callol A."/>
            <person name="Pajuelo D."/>
            <person name="Ebbesson L."/>
            <person name="Teles M."/>
            <person name="MacKenzie S."/>
            <person name="Amaro C."/>
        </authorList>
    </citation>
    <scope>NUCLEOTIDE SEQUENCE</scope>
</reference>
<name>A0A0E9SS49_ANGAN</name>
<sequence length="60" mass="6680">MEGYNGIQVLHTLPHPPPTTLYASAGFNIFVTRLTQSELLMAMEGINILSLNNIGFHFTF</sequence>
<proteinExistence type="predicted"/>